<dbReference type="EMBL" id="AAGIGS010000031">
    <property type="protein sequence ID" value="EBO3624812.1"/>
    <property type="molecule type" value="Genomic_DNA"/>
</dbReference>
<evidence type="ECO:0000313" key="3">
    <source>
        <dbReference type="EMBL" id="EBS7984174.1"/>
    </source>
</evidence>
<dbReference type="EMBL" id="AAGWQQ010000063">
    <property type="protein sequence ID" value="EBS7984174.1"/>
    <property type="molecule type" value="Genomic_DNA"/>
</dbReference>
<dbReference type="EMBL" id="AAGJRW010000033">
    <property type="protein sequence ID" value="EBO8105886.1"/>
    <property type="molecule type" value="Genomic_DNA"/>
</dbReference>
<organism evidence="1">
    <name type="scientific">Salmonella enterica</name>
    <name type="common">Salmonella choleraesuis</name>
    <dbReference type="NCBI Taxonomy" id="28901"/>
    <lineage>
        <taxon>Bacteria</taxon>
        <taxon>Pseudomonadati</taxon>
        <taxon>Pseudomonadota</taxon>
        <taxon>Gammaproteobacteria</taxon>
        <taxon>Enterobacterales</taxon>
        <taxon>Enterobacteriaceae</taxon>
        <taxon>Salmonella</taxon>
    </lineage>
</organism>
<comment type="caution">
    <text evidence="1">The sequence shown here is derived from an EMBL/GenBank/DDBJ whole genome shotgun (WGS) entry which is preliminary data.</text>
</comment>
<evidence type="ECO:0000313" key="1">
    <source>
        <dbReference type="EMBL" id="EBO3624812.1"/>
    </source>
</evidence>
<accession>A0A5U0IKP7</accession>
<evidence type="ECO:0000313" key="2">
    <source>
        <dbReference type="EMBL" id="EBO8105886.1"/>
    </source>
</evidence>
<proteinExistence type="predicted"/>
<reference evidence="1" key="1">
    <citation type="submission" date="2018-07" db="EMBL/GenBank/DDBJ databases">
        <authorList>
            <consortium name="PulseNet: The National Subtyping Network for Foodborne Disease Surveillance"/>
            <person name="Tarr C.L."/>
            <person name="Trees E."/>
            <person name="Katz L.S."/>
            <person name="Carleton-Romer H.A."/>
            <person name="Stroika S."/>
            <person name="Kucerova Z."/>
            <person name="Roache K.F."/>
            <person name="Sabol A.L."/>
            <person name="Besser J."/>
            <person name="Gerner-Smidt P."/>
        </authorList>
    </citation>
    <scope>NUCLEOTIDE SEQUENCE</scope>
    <source>
        <strain evidence="1">PNUSAS009482</strain>
        <strain evidence="3">PNUSAS015592</strain>
        <strain evidence="2">PNUSAS051318</strain>
    </source>
</reference>
<name>A0A5U0IKP7_SALER</name>
<sequence>MSAKKDMLNRLAGVARSAPLQENGTVEPANEVMAAEPKAATAKAKPVRKSKNLLIPEDLWEAYEGLKNSNSTSLLMTPYIIEAFREKLARDGAFENDK</sequence>
<gene>
    <name evidence="1" type="ORF">B6N72_25080</name>
    <name evidence="3" type="ORF">CEJ09_20445</name>
    <name evidence="2" type="ORF">D3S21_24165</name>
</gene>
<protein>
    <submittedName>
        <fullName evidence="1">Molecular chaperone</fullName>
    </submittedName>
</protein>
<dbReference type="AlphaFoldDB" id="A0A5U0IKP7"/>